<protein>
    <recommendedName>
        <fullName evidence="3">RIIa domain-containing protein</fullName>
    </recommendedName>
</protein>
<reference evidence="1" key="1">
    <citation type="journal article" date="2023" name="Insect Mol. Biol.">
        <title>Genome sequencing provides insights into the evolution of gene families encoding plant cell wall-degrading enzymes in longhorned beetles.</title>
        <authorList>
            <person name="Shin N.R."/>
            <person name="Okamura Y."/>
            <person name="Kirsch R."/>
            <person name="Pauchet Y."/>
        </authorList>
    </citation>
    <scope>NUCLEOTIDE SEQUENCE</scope>
    <source>
        <strain evidence="1">MMC_N1</strain>
    </source>
</reference>
<dbReference type="Proteomes" id="UP001162164">
    <property type="component" value="Unassembled WGS sequence"/>
</dbReference>
<evidence type="ECO:0008006" key="3">
    <source>
        <dbReference type="Google" id="ProtNLM"/>
    </source>
</evidence>
<organism evidence="1 2">
    <name type="scientific">Molorchus minor</name>
    <dbReference type="NCBI Taxonomy" id="1323400"/>
    <lineage>
        <taxon>Eukaryota</taxon>
        <taxon>Metazoa</taxon>
        <taxon>Ecdysozoa</taxon>
        <taxon>Arthropoda</taxon>
        <taxon>Hexapoda</taxon>
        <taxon>Insecta</taxon>
        <taxon>Pterygota</taxon>
        <taxon>Neoptera</taxon>
        <taxon>Endopterygota</taxon>
        <taxon>Coleoptera</taxon>
        <taxon>Polyphaga</taxon>
        <taxon>Cucujiformia</taxon>
        <taxon>Chrysomeloidea</taxon>
        <taxon>Cerambycidae</taxon>
        <taxon>Lamiinae</taxon>
        <taxon>Monochamini</taxon>
        <taxon>Molorchus</taxon>
    </lineage>
</organism>
<name>A0ABQ9JVM6_9CUCU</name>
<gene>
    <name evidence="1" type="ORF">NQ317_013532</name>
</gene>
<dbReference type="SUPFAM" id="SSF47391">
    <property type="entry name" value="Dimerization-anchoring domain of cAMP-dependent PK regulatory subunit"/>
    <property type="match status" value="1"/>
</dbReference>
<evidence type="ECO:0000313" key="1">
    <source>
        <dbReference type="EMBL" id="KAJ8982230.1"/>
    </source>
</evidence>
<keyword evidence="2" id="KW-1185">Reference proteome</keyword>
<accession>A0ABQ9JVM6</accession>
<dbReference type="EMBL" id="JAPWTJ010000139">
    <property type="protein sequence ID" value="KAJ8982230.1"/>
    <property type="molecule type" value="Genomic_DNA"/>
</dbReference>
<proteinExistence type="predicted"/>
<dbReference type="CDD" id="cd22973">
    <property type="entry name" value="DD_CATIP"/>
    <property type="match status" value="1"/>
</dbReference>
<sequence>MSTMYINGDMCRNIYECTGPTTGDVNGKTVSICKIYRYIIEECGIEHHCVAVLTVNGRLIMQEWEGCNYILNINPLANVCQPPSSCDRLVLEKTWQDDMQLMSQYLDCKTKAEKEMKAYISDRPEIKEMIADYVQNILMLKPSNILSFTMDYFQSLYPYKLARSPYLEEKESHYRKEDLEFFE</sequence>
<dbReference type="PANTHER" id="PTHR15505:SF4">
    <property type="entry name" value="RIIA DOMAIN-CONTAINING PROTEIN 1"/>
    <property type="match status" value="1"/>
</dbReference>
<dbReference type="PANTHER" id="PTHR15505">
    <property type="entry name" value="RIIA DOMAIN-CONTAINING PROTEIN 1"/>
    <property type="match status" value="1"/>
</dbReference>
<comment type="caution">
    <text evidence="1">The sequence shown here is derived from an EMBL/GenBank/DDBJ whole genome shotgun (WGS) entry which is preliminary data.</text>
</comment>
<dbReference type="InterPro" id="IPR047501">
    <property type="entry name" value="DD_CATIP"/>
</dbReference>
<evidence type="ECO:0000313" key="2">
    <source>
        <dbReference type="Proteomes" id="UP001162164"/>
    </source>
</evidence>